<protein>
    <recommendedName>
        <fullName evidence="4">Outer membrane protein beta-barrel domain-containing protein</fullName>
    </recommendedName>
</protein>
<feature type="chain" id="PRO_5047069888" description="Outer membrane protein beta-barrel domain-containing protein" evidence="1">
    <location>
        <begin position="21"/>
        <end position="296"/>
    </location>
</feature>
<gene>
    <name evidence="2" type="ORF">ACFSQZ_13630</name>
</gene>
<reference evidence="3" key="1">
    <citation type="journal article" date="2019" name="Int. J. Syst. Evol. Microbiol.">
        <title>The Global Catalogue of Microorganisms (GCM) 10K type strain sequencing project: providing services to taxonomists for standard genome sequencing and annotation.</title>
        <authorList>
            <consortium name="The Broad Institute Genomics Platform"/>
            <consortium name="The Broad Institute Genome Sequencing Center for Infectious Disease"/>
            <person name="Wu L."/>
            <person name="Ma J."/>
        </authorList>
    </citation>
    <scope>NUCLEOTIDE SEQUENCE [LARGE SCALE GENOMIC DNA]</scope>
    <source>
        <strain evidence="3">JCM 16545</strain>
    </source>
</reference>
<evidence type="ECO:0000313" key="3">
    <source>
        <dbReference type="Proteomes" id="UP001597297"/>
    </source>
</evidence>
<sequence>MKSITLSCTLGLTLCSAASALEIAPLQTGYIYDLPADVDAGGEISKHFFHASGGAPLYSNNDDLFLALTASYQLHSYDFSGSGSFTGLNPWNDVHIGNLGAFIRWGFADNWELFALPSIRTSGESGANFSDTLTGSALAGASYKFSDTLTIGPGIGYVGQIEDSASIFPILLIDWQFAEQWSITTGPVVGASLGPGLAVRWDIQEHLRFTFGARSERIRFRLDDSSSSAKQGIGEDNSIPVFGILTWQATEHLQTSFIAGVGFANDLVLDDSNGDRISRKDYDPSPFVGINLGYSF</sequence>
<keyword evidence="3" id="KW-1185">Reference proteome</keyword>
<keyword evidence="1" id="KW-0732">Signal</keyword>
<feature type="signal peptide" evidence="1">
    <location>
        <begin position="1"/>
        <end position="20"/>
    </location>
</feature>
<organism evidence="2 3">
    <name type="scientific">Rubritalea spongiae</name>
    <dbReference type="NCBI Taxonomy" id="430797"/>
    <lineage>
        <taxon>Bacteria</taxon>
        <taxon>Pseudomonadati</taxon>
        <taxon>Verrucomicrobiota</taxon>
        <taxon>Verrucomicrobiia</taxon>
        <taxon>Verrucomicrobiales</taxon>
        <taxon>Rubritaleaceae</taxon>
        <taxon>Rubritalea</taxon>
    </lineage>
</organism>
<dbReference type="EMBL" id="JBHUJC010000042">
    <property type="protein sequence ID" value="MFD2277513.1"/>
    <property type="molecule type" value="Genomic_DNA"/>
</dbReference>
<comment type="caution">
    <text evidence="2">The sequence shown here is derived from an EMBL/GenBank/DDBJ whole genome shotgun (WGS) entry which is preliminary data.</text>
</comment>
<dbReference type="SUPFAM" id="SSF56935">
    <property type="entry name" value="Porins"/>
    <property type="match status" value="1"/>
</dbReference>
<dbReference type="RefSeq" id="WP_377093466.1">
    <property type="nucleotide sequence ID" value="NZ_JBHSJM010000001.1"/>
</dbReference>
<accession>A0ABW5E605</accession>
<evidence type="ECO:0000256" key="1">
    <source>
        <dbReference type="SAM" id="SignalP"/>
    </source>
</evidence>
<dbReference type="Proteomes" id="UP001597297">
    <property type="component" value="Unassembled WGS sequence"/>
</dbReference>
<proteinExistence type="predicted"/>
<evidence type="ECO:0000313" key="2">
    <source>
        <dbReference type="EMBL" id="MFD2277513.1"/>
    </source>
</evidence>
<evidence type="ECO:0008006" key="4">
    <source>
        <dbReference type="Google" id="ProtNLM"/>
    </source>
</evidence>
<name>A0ABW5E605_9BACT</name>